<evidence type="ECO:0000256" key="3">
    <source>
        <dbReference type="ARBA" id="ARBA00023163"/>
    </source>
</evidence>
<dbReference type="Proteomes" id="UP000583929">
    <property type="component" value="Unassembled WGS sequence"/>
</dbReference>
<feature type="region of interest" description="Leucine repeat II (LRII)" evidence="5">
    <location>
        <begin position="527"/>
        <end position="559"/>
    </location>
</feature>
<accession>A0A7J6GYW1</accession>
<dbReference type="EMBL" id="JAATIP010000037">
    <property type="protein sequence ID" value="KAF4387878.1"/>
    <property type="molecule type" value="Genomic_DNA"/>
</dbReference>
<dbReference type="GO" id="GO:0005634">
    <property type="term" value="C:nucleus"/>
    <property type="evidence" value="ECO:0007669"/>
    <property type="project" value="UniProtKB-SubCell"/>
</dbReference>
<keyword evidence="2" id="KW-0805">Transcription regulation</keyword>
<evidence type="ECO:0000313" key="8">
    <source>
        <dbReference type="EMBL" id="KAF4387878.1"/>
    </source>
</evidence>
<evidence type="ECO:0000313" key="10">
    <source>
        <dbReference type="Proteomes" id="UP000583929"/>
    </source>
</evidence>
<evidence type="ECO:0000256" key="4">
    <source>
        <dbReference type="ARBA" id="ARBA00023242"/>
    </source>
</evidence>
<feature type="short sequence motif" description="LXXLL motif" evidence="5">
    <location>
        <begin position="577"/>
        <end position="581"/>
    </location>
</feature>
<feature type="region of interest" description="Disordered" evidence="6">
    <location>
        <begin position="58"/>
        <end position="107"/>
    </location>
</feature>
<dbReference type="AlphaFoldDB" id="A0A7J6GYW1"/>
<dbReference type="EMBL" id="JAATIQ010000449">
    <property type="protein sequence ID" value="KAF4355514.1"/>
    <property type="molecule type" value="Genomic_DNA"/>
</dbReference>
<feature type="region of interest" description="Disordered" evidence="6">
    <location>
        <begin position="276"/>
        <end position="312"/>
    </location>
</feature>
<keyword evidence="4" id="KW-0539">Nucleus</keyword>
<gene>
    <name evidence="8" type="ORF">F8388_005495</name>
    <name evidence="7" type="ORF">G4B88_028662</name>
</gene>
<feature type="region of interest" description="VHIID" evidence="5">
    <location>
        <begin position="446"/>
        <end position="511"/>
    </location>
</feature>
<name>A0A7J6GYW1_CANSA</name>
<evidence type="ECO:0000313" key="9">
    <source>
        <dbReference type="Proteomes" id="UP000525078"/>
    </source>
</evidence>
<proteinExistence type="inferred from homology"/>
<evidence type="ECO:0000256" key="1">
    <source>
        <dbReference type="ARBA" id="ARBA00004123"/>
    </source>
</evidence>
<sequence length="748" mass="84966">MIMDPSFSDFSDFTNSFEIENWTSIPNSNDYSVISDEYTVNQYSSEFDFVDDYPNLFTPPDPDPGNFMPSINLPSLEDPSFPSTTLSPDGNSYTPPLSVNPGSDSPNDESEFSIYVLKFINQILMEENMEQETNTLNDPLGLQVTEKSFYDVLGESYPYPANQSPTDQKAETPDSNFSVSSSDYGSNSHDANSPQLLSDLGDHNSSLQSFVPGENNFQFDLATAQKFFKDSDSVSQFQRGFEEASKFLPKGNQLIIDLESNGFSSQLKTDDAVVKIESESPPNGLRGRKNHEREDDDSEEERSNKQSAHYIDDSELSEMFDKVLLQVEPVDNEARKALQPVDSNASSGKGRGKKQNKKSETVDLRFLLISCAQAVSSDDRRTAYELLKKIRQHSSPNGDGSQRLAHYFANGLDARLAGTGNGTGTGALLFGSLLARVKASDLLKAFHLNLSSCPFKKFGMFFANKMFLQVAEKATTLHIVDFGILYGFQWPIFIQHLSRRDGGPPNLRITGIEFPQNGFRPKERIEETGRRLAKYCERFGVPFRYNAIVVTKWETIRVEDIKIESNEVVAVNCLLRLKNVLEETVENCPRDAVLRLIRKMNPAIFVHNIVNGSYNAPFFVTRFREALFHFSALFDMLDTIIARQNEERLLYERKLFGQEILNVIACEEEKRMERPETYKQWQVRCLRAGFRSLPLSKELMSKFKEKLRTWYHKDFEIDEDSNWMLQGWKGRIVFATSCWVSAEGPYSN</sequence>
<dbReference type="PANTHER" id="PTHR31636">
    <property type="entry name" value="OSJNBA0084A10.13 PROTEIN-RELATED"/>
    <property type="match status" value="1"/>
</dbReference>
<evidence type="ECO:0000256" key="5">
    <source>
        <dbReference type="PROSITE-ProRule" id="PRU01191"/>
    </source>
</evidence>
<feature type="region of interest" description="SAW" evidence="5">
    <location>
        <begin position="665"/>
        <end position="740"/>
    </location>
</feature>
<comment type="caution">
    <text evidence="8">The sequence shown here is derived from an EMBL/GenBank/DDBJ whole genome shotgun (WGS) entry which is preliminary data.</text>
</comment>
<reference evidence="9 10" key="1">
    <citation type="journal article" date="2020" name="bioRxiv">
        <title>Sequence and annotation of 42 cannabis genomes reveals extensive copy number variation in cannabinoid synthesis and pathogen resistance genes.</title>
        <authorList>
            <person name="Mckernan K.J."/>
            <person name="Helbert Y."/>
            <person name="Kane L.T."/>
            <person name="Ebling H."/>
            <person name="Zhang L."/>
            <person name="Liu B."/>
            <person name="Eaton Z."/>
            <person name="Mclaughlin S."/>
            <person name="Kingan S."/>
            <person name="Baybayan P."/>
            <person name="Concepcion G."/>
            <person name="Jordan M."/>
            <person name="Riva A."/>
            <person name="Barbazuk W."/>
            <person name="Harkins T."/>
        </authorList>
    </citation>
    <scope>NUCLEOTIDE SEQUENCE [LARGE SCALE GENOMIC DNA]</scope>
    <source>
        <strain evidence="9 10">cv. Jamaican Lion 4</strain>
        <strain evidence="7">Father</strain>
        <strain evidence="8">Mother</strain>
        <tissue evidence="8">Leaf</tissue>
    </source>
</reference>
<keyword evidence="10" id="KW-1185">Reference proteome</keyword>
<evidence type="ECO:0000256" key="6">
    <source>
        <dbReference type="SAM" id="MobiDB-lite"/>
    </source>
</evidence>
<dbReference type="PROSITE" id="PS50985">
    <property type="entry name" value="GRAS"/>
    <property type="match status" value="1"/>
</dbReference>
<feature type="compositionally biased region" description="Polar residues" evidence="6">
    <location>
        <begin position="161"/>
        <end position="196"/>
    </location>
</feature>
<feature type="short sequence motif" description="VHIID" evidence="5">
    <location>
        <begin position="477"/>
        <end position="481"/>
    </location>
</feature>
<comment type="caution">
    <text evidence="5">Lacks conserved residue(s) required for the propagation of feature annotation.</text>
</comment>
<protein>
    <recommendedName>
        <fullName evidence="11">Scarecrow-like protein 14</fullName>
    </recommendedName>
</protein>
<dbReference type="Proteomes" id="UP000525078">
    <property type="component" value="Unassembled WGS sequence"/>
</dbReference>
<comment type="subcellular location">
    <subcellularLocation>
        <location evidence="1">Nucleus</location>
    </subcellularLocation>
</comment>
<feature type="region of interest" description="Disordered" evidence="6">
    <location>
        <begin position="334"/>
        <end position="357"/>
    </location>
</feature>
<organism evidence="8 9">
    <name type="scientific">Cannabis sativa</name>
    <name type="common">Hemp</name>
    <name type="synonym">Marijuana</name>
    <dbReference type="NCBI Taxonomy" id="3483"/>
    <lineage>
        <taxon>Eukaryota</taxon>
        <taxon>Viridiplantae</taxon>
        <taxon>Streptophyta</taxon>
        <taxon>Embryophyta</taxon>
        <taxon>Tracheophyta</taxon>
        <taxon>Spermatophyta</taxon>
        <taxon>Magnoliopsida</taxon>
        <taxon>eudicotyledons</taxon>
        <taxon>Gunneridae</taxon>
        <taxon>Pentapetalae</taxon>
        <taxon>rosids</taxon>
        <taxon>fabids</taxon>
        <taxon>Rosales</taxon>
        <taxon>Cannabaceae</taxon>
        <taxon>Cannabis</taxon>
    </lineage>
</organism>
<evidence type="ECO:0008006" key="11">
    <source>
        <dbReference type="Google" id="ProtNLM"/>
    </source>
</evidence>
<dbReference type="InterPro" id="IPR005202">
    <property type="entry name" value="TF_GRAS"/>
</dbReference>
<evidence type="ECO:0000313" key="7">
    <source>
        <dbReference type="EMBL" id="KAF4355514.1"/>
    </source>
</evidence>
<feature type="region of interest" description="Disordered" evidence="6">
    <location>
        <begin position="155"/>
        <end position="211"/>
    </location>
</feature>
<dbReference type="Pfam" id="PF03514">
    <property type="entry name" value="GRAS"/>
    <property type="match status" value="1"/>
</dbReference>
<feature type="compositionally biased region" description="Polar residues" evidence="6">
    <location>
        <begin position="81"/>
        <end position="105"/>
    </location>
</feature>
<evidence type="ECO:0000256" key="2">
    <source>
        <dbReference type="ARBA" id="ARBA00023015"/>
    </source>
</evidence>
<comment type="similarity">
    <text evidence="5">Belongs to the GRAS family.</text>
</comment>
<keyword evidence="3" id="KW-0804">Transcription</keyword>